<organism evidence="1 2">
    <name type="scientific">Dreissena polymorpha</name>
    <name type="common">Zebra mussel</name>
    <name type="synonym">Mytilus polymorpha</name>
    <dbReference type="NCBI Taxonomy" id="45954"/>
    <lineage>
        <taxon>Eukaryota</taxon>
        <taxon>Metazoa</taxon>
        <taxon>Spiralia</taxon>
        <taxon>Lophotrochozoa</taxon>
        <taxon>Mollusca</taxon>
        <taxon>Bivalvia</taxon>
        <taxon>Autobranchia</taxon>
        <taxon>Heteroconchia</taxon>
        <taxon>Euheterodonta</taxon>
        <taxon>Imparidentia</taxon>
        <taxon>Neoheterodontei</taxon>
        <taxon>Myida</taxon>
        <taxon>Dreissenoidea</taxon>
        <taxon>Dreissenidae</taxon>
        <taxon>Dreissena</taxon>
    </lineage>
</organism>
<dbReference type="EMBL" id="JAIWYP010000007">
    <property type="protein sequence ID" value="KAH3791257.1"/>
    <property type="molecule type" value="Genomic_DNA"/>
</dbReference>
<evidence type="ECO:0000313" key="2">
    <source>
        <dbReference type="Proteomes" id="UP000828390"/>
    </source>
</evidence>
<dbReference type="Proteomes" id="UP000828390">
    <property type="component" value="Unassembled WGS sequence"/>
</dbReference>
<gene>
    <name evidence="1" type="ORF">DPMN_144740</name>
</gene>
<evidence type="ECO:0000313" key="1">
    <source>
        <dbReference type="EMBL" id="KAH3791257.1"/>
    </source>
</evidence>
<keyword evidence="2" id="KW-1185">Reference proteome</keyword>
<reference evidence="1" key="1">
    <citation type="journal article" date="2019" name="bioRxiv">
        <title>The Genome of the Zebra Mussel, Dreissena polymorpha: A Resource for Invasive Species Research.</title>
        <authorList>
            <person name="McCartney M.A."/>
            <person name="Auch B."/>
            <person name="Kono T."/>
            <person name="Mallez S."/>
            <person name="Zhang Y."/>
            <person name="Obille A."/>
            <person name="Becker A."/>
            <person name="Abrahante J.E."/>
            <person name="Garbe J."/>
            <person name="Badalamenti J.P."/>
            <person name="Herman A."/>
            <person name="Mangelson H."/>
            <person name="Liachko I."/>
            <person name="Sullivan S."/>
            <person name="Sone E.D."/>
            <person name="Koren S."/>
            <person name="Silverstein K.A.T."/>
            <person name="Beckman K.B."/>
            <person name="Gohl D.M."/>
        </authorList>
    </citation>
    <scope>NUCLEOTIDE SEQUENCE</scope>
    <source>
        <strain evidence="1">Duluth1</strain>
        <tissue evidence="1">Whole animal</tissue>
    </source>
</reference>
<accession>A0A9D4J0L7</accession>
<sequence>MPTCTENTSWYPHHSVYVEKRNKQLNMFFKDAKDTIRSELRSGPKTQPSTENCMEVWKIYDGLQHSLQKLA</sequence>
<dbReference type="AlphaFoldDB" id="A0A9D4J0L7"/>
<proteinExistence type="predicted"/>
<protein>
    <submittedName>
        <fullName evidence="1">Uncharacterized protein</fullName>
    </submittedName>
</protein>
<comment type="caution">
    <text evidence="1">The sequence shown here is derived from an EMBL/GenBank/DDBJ whole genome shotgun (WGS) entry which is preliminary data.</text>
</comment>
<name>A0A9D4J0L7_DREPO</name>
<reference evidence="1" key="2">
    <citation type="submission" date="2020-11" db="EMBL/GenBank/DDBJ databases">
        <authorList>
            <person name="McCartney M.A."/>
            <person name="Auch B."/>
            <person name="Kono T."/>
            <person name="Mallez S."/>
            <person name="Becker A."/>
            <person name="Gohl D.M."/>
            <person name="Silverstein K.A.T."/>
            <person name="Koren S."/>
            <person name="Bechman K.B."/>
            <person name="Herman A."/>
            <person name="Abrahante J.E."/>
            <person name="Garbe J."/>
        </authorList>
    </citation>
    <scope>NUCLEOTIDE SEQUENCE</scope>
    <source>
        <strain evidence="1">Duluth1</strain>
        <tissue evidence="1">Whole animal</tissue>
    </source>
</reference>